<dbReference type="GO" id="GO:0003677">
    <property type="term" value="F:DNA binding"/>
    <property type="evidence" value="ECO:0007669"/>
    <property type="project" value="UniProtKB-KW"/>
</dbReference>
<feature type="domain" description="HTH cro/C1-type" evidence="1">
    <location>
        <begin position="22"/>
        <end position="77"/>
    </location>
</feature>
<reference evidence="2 4" key="1">
    <citation type="submission" date="2016-02" db="EMBL/GenBank/DDBJ databases">
        <authorList>
            <person name="Wen L."/>
            <person name="He K."/>
            <person name="Yang H."/>
        </authorList>
    </citation>
    <scope>NUCLEOTIDE SEQUENCE [LARGE SCALE GENOMIC DNA]</scope>
    <source>
        <strain evidence="2">Trichococcus_R210</strain>
    </source>
</reference>
<dbReference type="InterPro" id="IPR001387">
    <property type="entry name" value="Cro/C1-type_HTH"/>
</dbReference>
<evidence type="ECO:0000313" key="2">
    <source>
        <dbReference type="EMBL" id="CZR07912.1"/>
    </source>
</evidence>
<evidence type="ECO:0000313" key="3">
    <source>
        <dbReference type="EMBL" id="SEJ82187.1"/>
    </source>
</evidence>
<sequence length="204" mass="23518">MRVNAGSISTKQKEGKKIQNTLETVLRNRKMTYDELAKQCGMTYNGIAKIAKQQNRSIQYASVEKITKTLNITANDLLGYFYSLPEPQIEITDIYRLSEQNHQVFKVNWQLENYGLEMLFTVILGQNATEITEVNFCVDDIRGAHSEDFLYALFQSGKESFQQAMAASIQRMLPEEAQHKMNSYKVVFSCMKESNLFFITYCEI</sequence>
<dbReference type="AlphaFoldDB" id="A0A143Z4Y3"/>
<keyword evidence="3" id="KW-0238">DNA-binding</keyword>
<dbReference type="PROSITE" id="PS50943">
    <property type="entry name" value="HTH_CROC1"/>
    <property type="match status" value="1"/>
</dbReference>
<proteinExistence type="predicted"/>
<evidence type="ECO:0000313" key="5">
    <source>
        <dbReference type="Proteomes" id="UP000199280"/>
    </source>
</evidence>
<dbReference type="Gene3D" id="1.10.260.40">
    <property type="entry name" value="lambda repressor-like DNA-binding domains"/>
    <property type="match status" value="1"/>
</dbReference>
<dbReference type="CDD" id="cd00093">
    <property type="entry name" value="HTH_XRE"/>
    <property type="match status" value="1"/>
</dbReference>
<keyword evidence="5" id="KW-1185">Reference proteome</keyword>
<dbReference type="EMBL" id="FJNB01000023">
    <property type="protein sequence ID" value="CZR07912.1"/>
    <property type="molecule type" value="Genomic_DNA"/>
</dbReference>
<dbReference type="Proteomes" id="UP000076878">
    <property type="component" value="Unassembled WGS sequence"/>
</dbReference>
<dbReference type="STRING" id="640938.TR210_2503"/>
<reference evidence="3 5" key="2">
    <citation type="submission" date="2016-10" db="EMBL/GenBank/DDBJ databases">
        <authorList>
            <person name="Varghese N."/>
            <person name="Submissions S."/>
        </authorList>
    </citation>
    <scope>NUCLEOTIDE SEQUENCE [LARGE SCALE GENOMIC DNA]</scope>
    <source>
        <strain evidence="3 5">DSM 22150</strain>
    </source>
</reference>
<organism evidence="2 4">
    <name type="scientific">Trichococcus ilyis</name>
    <dbReference type="NCBI Taxonomy" id="640938"/>
    <lineage>
        <taxon>Bacteria</taxon>
        <taxon>Bacillati</taxon>
        <taxon>Bacillota</taxon>
        <taxon>Bacilli</taxon>
        <taxon>Lactobacillales</taxon>
        <taxon>Carnobacteriaceae</taxon>
        <taxon>Trichococcus</taxon>
    </lineage>
</organism>
<name>A0A143Z4Y3_9LACT</name>
<evidence type="ECO:0000313" key="4">
    <source>
        <dbReference type="Proteomes" id="UP000076878"/>
    </source>
</evidence>
<accession>A0A143Z4Y3</accession>
<gene>
    <name evidence="3" type="ORF">SAMN05216375_12912</name>
    <name evidence="2" type="ORF">TR210_2503</name>
</gene>
<dbReference type="SUPFAM" id="SSF47413">
    <property type="entry name" value="lambda repressor-like DNA-binding domains"/>
    <property type="match status" value="1"/>
</dbReference>
<dbReference type="Proteomes" id="UP000199280">
    <property type="component" value="Unassembled WGS sequence"/>
</dbReference>
<dbReference type="Pfam" id="PF13443">
    <property type="entry name" value="HTH_26"/>
    <property type="match status" value="1"/>
</dbReference>
<dbReference type="RefSeq" id="WP_068562557.1">
    <property type="nucleotide sequence ID" value="NZ_FJNB01000023.1"/>
</dbReference>
<protein>
    <submittedName>
        <fullName evidence="3">DNA-binding transcriptional regulator, XRE family</fullName>
    </submittedName>
</protein>
<dbReference type="InterPro" id="IPR010982">
    <property type="entry name" value="Lambda_DNA-bd_dom_sf"/>
</dbReference>
<evidence type="ECO:0000259" key="1">
    <source>
        <dbReference type="PROSITE" id="PS50943"/>
    </source>
</evidence>
<dbReference type="EMBL" id="FNYT01000029">
    <property type="protein sequence ID" value="SEJ82187.1"/>
    <property type="molecule type" value="Genomic_DNA"/>
</dbReference>